<dbReference type="RefSeq" id="WP_123388706.1">
    <property type="nucleotide sequence ID" value="NZ_RKHO01000001.1"/>
</dbReference>
<organism evidence="1 2">
    <name type="scientific">Nocardioides aurantiacus</name>
    <dbReference type="NCBI Taxonomy" id="86796"/>
    <lineage>
        <taxon>Bacteria</taxon>
        <taxon>Bacillati</taxon>
        <taxon>Actinomycetota</taxon>
        <taxon>Actinomycetes</taxon>
        <taxon>Propionibacteriales</taxon>
        <taxon>Nocardioidaceae</taxon>
        <taxon>Nocardioides</taxon>
    </lineage>
</organism>
<sequence length="129" mass="14182">MNDDITDPADTVDGDRLIAWAEPNTVALNDERVDTIVRATLATPIPDDLAMGVPLLLHADATVPPMPLMDAIVQDRRHNATVCDVCGDKRRSRSRLLIPCGESAVAVHFCWLCRALLDRPIARTSVVWD</sequence>
<name>A0A3N2CP72_9ACTN</name>
<dbReference type="AlphaFoldDB" id="A0A3N2CP72"/>
<reference evidence="1 2" key="1">
    <citation type="submission" date="2018-11" db="EMBL/GenBank/DDBJ databases">
        <title>Sequencing the genomes of 1000 actinobacteria strains.</title>
        <authorList>
            <person name="Klenk H.-P."/>
        </authorList>
    </citation>
    <scope>NUCLEOTIDE SEQUENCE [LARGE SCALE GENOMIC DNA]</scope>
    <source>
        <strain evidence="1 2">DSM 12652</strain>
    </source>
</reference>
<protein>
    <submittedName>
        <fullName evidence="1">Uncharacterized protein</fullName>
    </submittedName>
</protein>
<dbReference type="EMBL" id="RKHO01000001">
    <property type="protein sequence ID" value="ROR89327.1"/>
    <property type="molecule type" value="Genomic_DNA"/>
</dbReference>
<dbReference type="OrthoDB" id="3831023at2"/>
<evidence type="ECO:0000313" key="1">
    <source>
        <dbReference type="EMBL" id="ROR89327.1"/>
    </source>
</evidence>
<gene>
    <name evidence="1" type="ORF">EDD33_0147</name>
</gene>
<accession>A0A3N2CP72</accession>
<dbReference type="Proteomes" id="UP000281738">
    <property type="component" value="Unassembled WGS sequence"/>
</dbReference>
<evidence type="ECO:0000313" key="2">
    <source>
        <dbReference type="Proteomes" id="UP000281738"/>
    </source>
</evidence>
<proteinExistence type="predicted"/>
<comment type="caution">
    <text evidence="1">The sequence shown here is derived from an EMBL/GenBank/DDBJ whole genome shotgun (WGS) entry which is preliminary data.</text>
</comment>
<keyword evidence="2" id="KW-1185">Reference proteome</keyword>